<evidence type="ECO:0000256" key="4">
    <source>
        <dbReference type="ARBA" id="ARBA00022660"/>
    </source>
</evidence>
<comment type="caution">
    <text evidence="12">The sequence shown here is derived from an EMBL/GenBank/DDBJ whole genome shotgun (WGS) entry which is preliminary data.</text>
</comment>
<evidence type="ECO:0000256" key="5">
    <source>
        <dbReference type="ARBA" id="ARBA00022692"/>
    </source>
</evidence>
<dbReference type="PANTHER" id="PTHR12980:SF0">
    <property type="entry name" value="CYTOCHROME B-C1 COMPLEX SUBUNIT 9"/>
    <property type="match status" value="1"/>
</dbReference>
<dbReference type="EMBL" id="JAJSOF020000011">
    <property type="protein sequence ID" value="KAJ4445299.1"/>
    <property type="molecule type" value="Genomic_DNA"/>
</dbReference>
<evidence type="ECO:0000256" key="2">
    <source>
        <dbReference type="ARBA" id="ARBA00007856"/>
    </source>
</evidence>
<keyword evidence="9 11" id="KW-0496">Mitochondrion</keyword>
<evidence type="ECO:0000313" key="12">
    <source>
        <dbReference type="EMBL" id="KAJ4445299.1"/>
    </source>
</evidence>
<comment type="subcellular location">
    <subcellularLocation>
        <location evidence="1 11">Mitochondrion inner membrane</location>
        <topology evidence="1 11">Single-pass membrane protein</topology>
    </subcellularLocation>
</comment>
<keyword evidence="4 11" id="KW-0679">Respiratory chain</keyword>
<keyword evidence="6 11" id="KW-0999">Mitochondrion inner membrane</keyword>
<gene>
    <name evidence="12" type="primary">UQCR10</name>
    <name evidence="12" type="ORF">ANN_07104</name>
</gene>
<feature type="non-terminal residue" evidence="12">
    <location>
        <position position="1"/>
    </location>
</feature>
<protein>
    <recommendedName>
        <fullName evidence="11">Complex III subunit 9</fullName>
    </recommendedName>
</protein>
<comment type="similarity">
    <text evidence="2 11">Belongs to the UQCR10/QCR9 family.</text>
</comment>
<dbReference type="InterPro" id="IPR008027">
    <property type="entry name" value="QCR9"/>
</dbReference>
<dbReference type="SUPFAM" id="SSF81514">
    <property type="entry name" value="Subunit X (non-heme 7 kDa protein) of cytochrome bc1 complex (Ubiquinol-cytochrome c reductase)"/>
    <property type="match status" value="1"/>
</dbReference>
<dbReference type="InterPro" id="IPR036656">
    <property type="entry name" value="QCR9_sf"/>
</dbReference>
<evidence type="ECO:0000256" key="7">
    <source>
        <dbReference type="ARBA" id="ARBA00022982"/>
    </source>
</evidence>
<dbReference type="Pfam" id="PF05365">
    <property type="entry name" value="UCR_UQCRX_QCR9"/>
    <property type="match status" value="1"/>
</dbReference>
<keyword evidence="5" id="KW-0812">Transmembrane</keyword>
<evidence type="ECO:0000256" key="11">
    <source>
        <dbReference type="RuleBase" id="RU368056"/>
    </source>
</evidence>
<keyword evidence="10" id="KW-0472">Membrane</keyword>
<keyword evidence="13" id="KW-1185">Reference proteome</keyword>
<organism evidence="12 13">
    <name type="scientific">Periplaneta americana</name>
    <name type="common">American cockroach</name>
    <name type="synonym">Blatta americana</name>
    <dbReference type="NCBI Taxonomy" id="6978"/>
    <lineage>
        <taxon>Eukaryota</taxon>
        <taxon>Metazoa</taxon>
        <taxon>Ecdysozoa</taxon>
        <taxon>Arthropoda</taxon>
        <taxon>Hexapoda</taxon>
        <taxon>Insecta</taxon>
        <taxon>Pterygota</taxon>
        <taxon>Neoptera</taxon>
        <taxon>Polyneoptera</taxon>
        <taxon>Dictyoptera</taxon>
        <taxon>Blattodea</taxon>
        <taxon>Blattoidea</taxon>
        <taxon>Blattidae</taxon>
        <taxon>Blattinae</taxon>
        <taxon>Periplaneta</taxon>
    </lineage>
</organism>
<keyword evidence="8" id="KW-1133">Transmembrane helix</keyword>
<evidence type="ECO:0000256" key="10">
    <source>
        <dbReference type="ARBA" id="ARBA00023136"/>
    </source>
</evidence>
<name>A0ABQ8TFG3_PERAM</name>
<evidence type="ECO:0000256" key="9">
    <source>
        <dbReference type="ARBA" id="ARBA00023128"/>
    </source>
</evidence>
<comment type="subunit">
    <text evidence="11">Component of the ubiquinol-cytochrome c oxidoreductase (cytochrome b-c1 complex, complex III, CIII), a multisubunit enzyme composed of 3 respiratory subunits cytochrome b, cytochrome c1 and Rieske protein, 2 core protein subunits, and additional low-molecular weight protein subunits.</text>
</comment>
<evidence type="ECO:0000256" key="3">
    <source>
        <dbReference type="ARBA" id="ARBA00022448"/>
    </source>
</evidence>
<proteinExistence type="inferred from homology"/>
<keyword evidence="3 11" id="KW-0813">Transport</keyword>
<sequence length="61" mass="7089">IGKMALAGTVYNALFKRTSTFAATIMFGAFFFERTFDVTSEYIFESINKGKLWKHIKHNYE</sequence>
<dbReference type="Gene3D" id="1.20.5.260">
    <property type="entry name" value="Cytochrome b-c1 complex subunit 9"/>
    <property type="match status" value="1"/>
</dbReference>
<reference evidence="12 13" key="1">
    <citation type="journal article" date="2022" name="Allergy">
        <title>Genome assembly and annotation of Periplaneta americana reveal a comprehensive cockroach allergen profile.</title>
        <authorList>
            <person name="Wang L."/>
            <person name="Xiong Q."/>
            <person name="Saelim N."/>
            <person name="Wang L."/>
            <person name="Nong W."/>
            <person name="Wan A.T."/>
            <person name="Shi M."/>
            <person name="Liu X."/>
            <person name="Cao Q."/>
            <person name="Hui J.H.L."/>
            <person name="Sookrung N."/>
            <person name="Leung T.F."/>
            <person name="Tungtrongchitr A."/>
            <person name="Tsui S.K.W."/>
        </authorList>
    </citation>
    <scope>NUCLEOTIDE SEQUENCE [LARGE SCALE GENOMIC DNA]</scope>
    <source>
        <strain evidence="12">PWHHKU_190912</strain>
    </source>
</reference>
<evidence type="ECO:0000256" key="6">
    <source>
        <dbReference type="ARBA" id="ARBA00022792"/>
    </source>
</evidence>
<dbReference type="Proteomes" id="UP001148838">
    <property type="component" value="Unassembled WGS sequence"/>
</dbReference>
<evidence type="ECO:0000256" key="1">
    <source>
        <dbReference type="ARBA" id="ARBA00004434"/>
    </source>
</evidence>
<comment type="function">
    <text evidence="11">Component of the ubiquinol-cytochrome c oxidoreductase, a multisubunit transmembrane complex that is part of the mitochondrial electron transport chain which drives oxidative phosphorylation. The complex plays an important role in the uptake of multiple carbon sources present in different host niches.</text>
</comment>
<evidence type="ECO:0000256" key="8">
    <source>
        <dbReference type="ARBA" id="ARBA00022989"/>
    </source>
</evidence>
<dbReference type="PANTHER" id="PTHR12980">
    <property type="entry name" value="UBIQUINOL-CYTOCHROME C REDUCTASE COMPLEX, SUBUNIT X"/>
    <property type="match status" value="1"/>
</dbReference>
<evidence type="ECO:0000313" key="13">
    <source>
        <dbReference type="Proteomes" id="UP001148838"/>
    </source>
</evidence>
<keyword evidence="7 11" id="KW-0249">Electron transport</keyword>
<accession>A0ABQ8TFG3</accession>